<dbReference type="Proteomes" id="UP000681722">
    <property type="component" value="Unassembled WGS sequence"/>
</dbReference>
<keyword evidence="2" id="KW-0964">Secreted</keyword>
<dbReference type="GO" id="GO:0006979">
    <property type="term" value="P:response to oxidative stress"/>
    <property type="evidence" value="ECO:0007669"/>
    <property type="project" value="InterPro"/>
</dbReference>
<evidence type="ECO:0000256" key="5">
    <source>
        <dbReference type="SAM" id="MobiDB-lite"/>
    </source>
</evidence>
<dbReference type="EMBL" id="CAJNOK010002635">
    <property type="protein sequence ID" value="CAF0868767.1"/>
    <property type="molecule type" value="Genomic_DNA"/>
</dbReference>
<feature type="binding site" description="axial binding residue" evidence="4">
    <location>
        <position position="471"/>
    </location>
    <ligand>
        <name>heme b</name>
        <dbReference type="ChEBI" id="CHEBI:60344"/>
    </ligand>
    <ligandPart>
        <name>Fe</name>
        <dbReference type="ChEBI" id="CHEBI:18248"/>
    </ligandPart>
</feature>
<keyword evidence="6" id="KW-0732">Signal</keyword>
<evidence type="ECO:0000313" key="8">
    <source>
        <dbReference type="EMBL" id="CAF0872929.1"/>
    </source>
</evidence>
<comment type="subcellular location">
    <subcellularLocation>
        <location evidence="1">Secreted</location>
    </subcellularLocation>
</comment>
<name>A0A813XGR8_9BILA</name>
<dbReference type="PANTHER" id="PTHR11475:SF4">
    <property type="entry name" value="CHORION PEROXIDASE"/>
    <property type="match status" value="1"/>
</dbReference>
<evidence type="ECO:0000256" key="1">
    <source>
        <dbReference type="ARBA" id="ARBA00004613"/>
    </source>
</evidence>
<evidence type="ECO:0000256" key="6">
    <source>
        <dbReference type="SAM" id="SignalP"/>
    </source>
</evidence>
<dbReference type="InterPro" id="IPR019791">
    <property type="entry name" value="Haem_peroxidase_animal"/>
</dbReference>
<organism evidence="8 11">
    <name type="scientific">Didymodactylos carnosus</name>
    <dbReference type="NCBI Taxonomy" id="1234261"/>
    <lineage>
        <taxon>Eukaryota</taxon>
        <taxon>Metazoa</taxon>
        <taxon>Spiralia</taxon>
        <taxon>Gnathifera</taxon>
        <taxon>Rotifera</taxon>
        <taxon>Eurotatoria</taxon>
        <taxon>Bdelloidea</taxon>
        <taxon>Philodinida</taxon>
        <taxon>Philodinidae</taxon>
        <taxon>Didymodactylos</taxon>
    </lineage>
</organism>
<dbReference type="PANTHER" id="PTHR11475">
    <property type="entry name" value="OXIDASE/PEROXIDASE"/>
    <property type="match status" value="1"/>
</dbReference>
<keyword evidence="11" id="KW-1185">Reference proteome</keyword>
<keyword evidence="3" id="KW-0325">Glycoprotein</keyword>
<dbReference type="GO" id="GO:0046872">
    <property type="term" value="F:metal ion binding"/>
    <property type="evidence" value="ECO:0007669"/>
    <property type="project" value="UniProtKB-KW"/>
</dbReference>
<proteinExistence type="predicted"/>
<comment type="caution">
    <text evidence="8">The sequence shown here is derived from an EMBL/GenBank/DDBJ whole genome shotgun (WGS) entry which is preliminary data.</text>
</comment>
<gene>
    <name evidence="8" type="ORF">GPM918_LOCUS7197</name>
    <name evidence="7" type="ORF">OVA965_LOCUS8019</name>
    <name evidence="10" type="ORF">SRO942_LOCUS7197</name>
    <name evidence="9" type="ORF">TMI583_LOCUS8015</name>
</gene>
<evidence type="ECO:0000313" key="7">
    <source>
        <dbReference type="EMBL" id="CAF0868767.1"/>
    </source>
</evidence>
<dbReference type="Proteomes" id="UP000682733">
    <property type="component" value="Unassembled WGS sequence"/>
</dbReference>
<evidence type="ECO:0000256" key="2">
    <source>
        <dbReference type="ARBA" id="ARBA00022525"/>
    </source>
</evidence>
<reference evidence="8" key="1">
    <citation type="submission" date="2021-02" db="EMBL/GenBank/DDBJ databases">
        <authorList>
            <person name="Nowell W R."/>
        </authorList>
    </citation>
    <scope>NUCLEOTIDE SEQUENCE</scope>
</reference>
<keyword evidence="4" id="KW-0349">Heme</keyword>
<evidence type="ECO:0000313" key="11">
    <source>
        <dbReference type="Proteomes" id="UP000663829"/>
    </source>
</evidence>
<sequence>MKCQVAFILFALYYLGLFYSSEQIEFREIQDELDKEWASKSHNKLHGKPQEHRRRYPFGKEQNPHAHVHSRKRLGCFAEFPATSVNIQDIIGAQVAQILDDETLSDDAREHVIAEIALGVSSALLSKKHFLQEFEFPKELCSFRPEPVCDRQAKYREISGICNNLDRPYDGSAGTTYSRILEPDYDDGIGQRRSKSKAGGLLPSARECSLKLFTNTTRFSQLFTNYFVIFGQFMVHDATFAGPGNDKNGKQISCTCNSVDSDGCVNIAIPPNDPFMSDQKCMAIPIVAEGFPNHACSLGVREQKNANTHHLDMSVVYGSSKALSDNLREHNDGLLRTTNVKPLQEYLPTLDNGKSCGDGDPTVKCFIAGDGRVLENLVLTSITTQWVRFHNQLARTLKKLHADWSDDTLFEEAKKINVAVYQSQVYNDYLRVLLGKTLWKKHFSNDKPVRYDPKKSASVWTEFASAAMRCHTFVRSFYSRATRDYQFIDQKSLKEISGRATIAWDLANGGLDAIMRGAVCDFGSSWDLSFSDDIRHHLFESTGNFSTKRFDLTSMNINRARAQGMRGYNSYREWCGLKRAETFEDFDDSIDDDRIQQLKDTYAYVYCQLKAIEKYSHRSFMCDTIETDTMQADPYRPRSIDGNSASSCKKNTPGFDFSAWK</sequence>
<feature type="chain" id="PRO_5036223474" description="Peroxidase" evidence="6">
    <location>
        <begin position="24"/>
        <end position="661"/>
    </location>
</feature>
<protein>
    <recommendedName>
        <fullName evidence="12">Peroxidase</fullName>
    </recommendedName>
</protein>
<dbReference type="InterPro" id="IPR037120">
    <property type="entry name" value="Haem_peroxidase_sf_animal"/>
</dbReference>
<evidence type="ECO:0000313" key="9">
    <source>
        <dbReference type="EMBL" id="CAF3653563.1"/>
    </source>
</evidence>
<dbReference type="GO" id="GO:0005576">
    <property type="term" value="C:extracellular region"/>
    <property type="evidence" value="ECO:0007669"/>
    <property type="project" value="UniProtKB-SubCell"/>
</dbReference>
<evidence type="ECO:0008006" key="12">
    <source>
        <dbReference type="Google" id="ProtNLM"/>
    </source>
</evidence>
<dbReference type="EMBL" id="CAJOBC010001160">
    <property type="protein sequence ID" value="CAF3660124.1"/>
    <property type="molecule type" value="Genomic_DNA"/>
</dbReference>
<evidence type="ECO:0000256" key="3">
    <source>
        <dbReference type="ARBA" id="ARBA00023180"/>
    </source>
</evidence>
<keyword evidence="4" id="KW-0479">Metal-binding</keyword>
<dbReference type="Proteomes" id="UP000677228">
    <property type="component" value="Unassembled WGS sequence"/>
</dbReference>
<dbReference type="Gene3D" id="1.10.640.10">
    <property type="entry name" value="Haem peroxidase domain superfamily, animal type"/>
    <property type="match status" value="1"/>
</dbReference>
<feature type="signal peptide" evidence="6">
    <location>
        <begin position="1"/>
        <end position="23"/>
    </location>
</feature>
<keyword evidence="4" id="KW-0408">Iron</keyword>
<dbReference type="OrthoDB" id="823504at2759"/>
<dbReference type="PRINTS" id="PR00457">
    <property type="entry name" value="ANPEROXIDASE"/>
</dbReference>
<feature type="compositionally biased region" description="Basic residues" evidence="5">
    <location>
        <begin position="41"/>
        <end position="57"/>
    </location>
</feature>
<accession>A0A813XGR8</accession>
<dbReference type="Pfam" id="PF03098">
    <property type="entry name" value="An_peroxidase"/>
    <property type="match status" value="1"/>
</dbReference>
<evidence type="ECO:0000313" key="10">
    <source>
        <dbReference type="EMBL" id="CAF3660124.1"/>
    </source>
</evidence>
<dbReference type="Proteomes" id="UP000663829">
    <property type="component" value="Unassembled WGS sequence"/>
</dbReference>
<dbReference type="GO" id="GO:0004601">
    <property type="term" value="F:peroxidase activity"/>
    <property type="evidence" value="ECO:0007669"/>
    <property type="project" value="InterPro"/>
</dbReference>
<evidence type="ECO:0000256" key="4">
    <source>
        <dbReference type="PIRSR" id="PIRSR619791-2"/>
    </source>
</evidence>
<dbReference type="PROSITE" id="PS50292">
    <property type="entry name" value="PEROXIDASE_3"/>
    <property type="match status" value="1"/>
</dbReference>
<dbReference type="InterPro" id="IPR010255">
    <property type="entry name" value="Haem_peroxidase_sf"/>
</dbReference>
<feature type="region of interest" description="Disordered" evidence="5">
    <location>
        <begin position="40"/>
        <end position="65"/>
    </location>
</feature>
<dbReference type="GO" id="GO:0020037">
    <property type="term" value="F:heme binding"/>
    <property type="evidence" value="ECO:0007669"/>
    <property type="project" value="InterPro"/>
</dbReference>
<dbReference type="EMBL" id="CAJNOQ010001160">
    <property type="protein sequence ID" value="CAF0872929.1"/>
    <property type="molecule type" value="Genomic_DNA"/>
</dbReference>
<dbReference type="AlphaFoldDB" id="A0A813XGR8"/>
<dbReference type="SUPFAM" id="SSF48113">
    <property type="entry name" value="Heme-dependent peroxidases"/>
    <property type="match status" value="1"/>
</dbReference>
<dbReference type="EMBL" id="CAJOBA010002636">
    <property type="protein sequence ID" value="CAF3653563.1"/>
    <property type="molecule type" value="Genomic_DNA"/>
</dbReference>